<evidence type="ECO:0000313" key="15">
    <source>
        <dbReference type="Proteomes" id="UP000279236"/>
    </source>
</evidence>
<evidence type="ECO:0000256" key="9">
    <source>
        <dbReference type="ARBA" id="ARBA00048552"/>
    </source>
</evidence>
<protein>
    <recommendedName>
        <fullName evidence="10">DNA-directed RNA polymerase</fullName>
        <ecNumber evidence="10">2.7.7.6</ecNumber>
    </recommendedName>
</protein>
<dbReference type="FunFam" id="1.10.287.280:FF:000001">
    <property type="entry name" value="DNA-directed RNA polymerase"/>
    <property type="match status" value="1"/>
</dbReference>
<keyword evidence="7" id="KW-0496">Mitochondrion</keyword>
<dbReference type="GO" id="GO:0003899">
    <property type="term" value="F:DNA-directed RNA polymerase activity"/>
    <property type="evidence" value="ECO:0007669"/>
    <property type="project" value="UniProtKB-EC"/>
</dbReference>
<dbReference type="EMBL" id="RSCE01000024">
    <property type="protein sequence ID" value="RSH76533.1"/>
    <property type="molecule type" value="Genomic_DNA"/>
</dbReference>
<evidence type="ECO:0000256" key="11">
    <source>
        <dbReference type="SAM" id="Coils"/>
    </source>
</evidence>
<dbReference type="STRING" id="105984.A0A427XCP4"/>
<keyword evidence="15" id="KW-1185">Reference proteome</keyword>
<dbReference type="RefSeq" id="XP_028471680.1">
    <property type="nucleotide sequence ID" value="XM_028621045.1"/>
</dbReference>
<dbReference type="PANTHER" id="PTHR10102:SF0">
    <property type="entry name" value="DNA-DIRECTED RNA POLYMERASE, MITOCHONDRIAL"/>
    <property type="match status" value="1"/>
</dbReference>
<evidence type="ECO:0000313" key="14">
    <source>
        <dbReference type="EMBL" id="RSH76533.1"/>
    </source>
</evidence>
<dbReference type="Proteomes" id="UP000279236">
    <property type="component" value="Unassembled WGS sequence"/>
</dbReference>
<evidence type="ECO:0000256" key="5">
    <source>
        <dbReference type="ARBA" id="ARBA00022695"/>
    </source>
</evidence>
<dbReference type="InterPro" id="IPR043502">
    <property type="entry name" value="DNA/RNA_pol_sf"/>
</dbReference>
<dbReference type="OrthoDB" id="276422at2759"/>
<feature type="domain" description="DNA-directed RNA polymerase N-terminal" evidence="13">
    <location>
        <begin position="343"/>
        <end position="693"/>
    </location>
</feature>
<evidence type="ECO:0000256" key="7">
    <source>
        <dbReference type="ARBA" id="ARBA00023128"/>
    </source>
</evidence>
<comment type="subcellular location">
    <subcellularLocation>
        <location evidence="1">Mitochondrion</location>
    </subcellularLocation>
</comment>
<organism evidence="14 15">
    <name type="scientific">Apiotrichum porosum</name>
    <dbReference type="NCBI Taxonomy" id="105984"/>
    <lineage>
        <taxon>Eukaryota</taxon>
        <taxon>Fungi</taxon>
        <taxon>Dikarya</taxon>
        <taxon>Basidiomycota</taxon>
        <taxon>Agaricomycotina</taxon>
        <taxon>Tremellomycetes</taxon>
        <taxon>Trichosporonales</taxon>
        <taxon>Trichosporonaceae</taxon>
        <taxon>Apiotrichum</taxon>
    </lineage>
</organism>
<dbReference type="Pfam" id="PF14700">
    <property type="entry name" value="RPOL_N"/>
    <property type="match status" value="1"/>
</dbReference>
<dbReference type="Gene3D" id="1.10.1320.10">
    <property type="entry name" value="DNA-directed RNA polymerase, N-terminal domain"/>
    <property type="match status" value="1"/>
</dbReference>
<evidence type="ECO:0000256" key="3">
    <source>
        <dbReference type="ARBA" id="ARBA00022478"/>
    </source>
</evidence>
<keyword evidence="6" id="KW-0809">Transit peptide</keyword>
<evidence type="ECO:0000256" key="4">
    <source>
        <dbReference type="ARBA" id="ARBA00022679"/>
    </source>
</evidence>
<sequence>MLRTRINIAARRVPLTSTARLSGLRQYTAPSTPVATPAVATASSSASTGGVSYTTTPKADPEPHSFNTAPRPIVSLPSPLPPTVTPPPGSRHASLYQTTSNIDMISILSLGSSRPEYVPRAFQIFRQLMSDAKEGIVPYPPAEAWASVITGSLSLLTDATLPESTARTWRLRAGGIVVEWEQWKAKEHGMPLPEPGTQPGLQGLKALEDNGILLYRAWFDGLYNSGSPMTDILPYIETIGLPAFVDGVTEPSLSRILDVVQESALRGNNKIVTDQVEDYRPILKRRAMVEQSEPLPEVKPLLERRDNTVDNQAGKDGGLNTRFMIENLRRTLAHIEAPTTSRNRQMQLEQASYEAAEAELQHTARQLELAGLTELVGNSNLSRKGLQKHMYEWHTALTAYLESKIGEMRQKDNRNPEDLQSKWSSTQTIKDTTMLVYLTVLPPKKLALVTILELMRMVGSGGITDGMKTLRGIMAVGKAVEGEHRAETIRQVAGKKSLAWQSSLDKHTKRPDRVQITRTWHAQNPHKDSLPLDGNTSTAGTATTELGSVWTPNWTQMMQISVGSFLVEGLIETARVERRARDPVTDEIISETQPVFSHSYEYVRGKKLGVIRVNPEVARCLGTDSLRQVIHPKHLPMLVQPRPWSSFQDGAYLASQVQMMRFKDSKEQANYIEESCKKGLLKDVYRGLDVLSSTPWRINRGVFDIVLKAWNDGDAIGDIPASVEKSEYIYPEKPDPRENDPSVRSDYIDRYRAVALQQAKDHGERCKYNYNLEIARSYVNDVFYIPHNLDFRGRAYPIPPHLSPVGDDLCRGLLTFGVAKPLGTSGLKWLQIHLANLYGFDKASFEERVDFAKKHEADVFDSADDPLGGSRWWLKAEDPWQCLACCFELAAALRSEDPTQFMSSLPVHQDGTCNGMQHYAALGGDVRGAQAVNLEKGDRPADIYNGVAELVNASIAEDRANNVPIAQWIDGPLSRKIVKQTVMTTVYGVTFIGARDQISRQLAARGGIPSDELYHVSGYVAKKVLASIGDLFAGAKAIQDWLTLCARLISKSISAERVYAAAQESQAVPPPPKKGSRPPRKVPTFRERIPQELMTAVVWTSPLGLPVAQPYRKEAKKQVMTSLQTVFIHDPQAPSTVNGLKQASAFPPNFIHSLDATHMLLTAVMCNTKDITFASVHDSYWTHASTVERMSDTIRDTFIHLHGSSLISSLRDEFLNRYGDYLIPVGNTSSRFVETTIDKKRARELELKQERAAATKEKAAFADEKILNAEEEVDEDEDVQDDVLDVSDIGGTDVKRTIIEGVEFVRFRDVLPPPPPRGEFDVNRIKDSQYFFS</sequence>
<evidence type="ECO:0000256" key="6">
    <source>
        <dbReference type="ARBA" id="ARBA00022946"/>
    </source>
</evidence>
<dbReference type="InterPro" id="IPR029262">
    <property type="entry name" value="RPOL_N"/>
</dbReference>
<name>A0A427XCP4_9TREE</name>
<keyword evidence="4 10" id="KW-0808">Transferase</keyword>
<feature type="compositionally biased region" description="Low complexity" evidence="12">
    <location>
        <begin position="30"/>
        <end position="56"/>
    </location>
</feature>
<comment type="function">
    <text evidence="10">DNA-dependent RNA polymerase catalyzes the transcription of DNA into RNA using the four ribonucleoside triphosphates as substrates.</text>
</comment>
<evidence type="ECO:0000256" key="1">
    <source>
        <dbReference type="ARBA" id="ARBA00004173"/>
    </source>
</evidence>
<evidence type="ECO:0000256" key="12">
    <source>
        <dbReference type="SAM" id="MobiDB-lite"/>
    </source>
</evidence>
<evidence type="ECO:0000256" key="10">
    <source>
        <dbReference type="RuleBase" id="RU003805"/>
    </source>
</evidence>
<dbReference type="PROSITE" id="PS00489">
    <property type="entry name" value="RNA_POL_PHAGE_2"/>
    <property type="match status" value="1"/>
</dbReference>
<dbReference type="Pfam" id="PF00940">
    <property type="entry name" value="RNA_pol"/>
    <property type="match status" value="1"/>
</dbReference>
<comment type="caution">
    <text evidence="14">The sequence shown here is derived from an EMBL/GenBank/DDBJ whole genome shotgun (WGS) entry which is preliminary data.</text>
</comment>
<accession>A0A427XCP4</accession>
<reference evidence="14 15" key="1">
    <citation type="submission" date="2018-11" db="EMBL/GenBank/DDBJ databases">
        <title>Genome sequence of Apiotrichum porosum DSM 27194.</title>
        <authorList>
            <person name="Aliyu H."/>
            <person name="Gorte O."/>
            <person name="Ochsenreither K."/>
        </authorList>
    </citation>
    <scope>NUCLEOTIDE SEQUENCE [LARGE SCALE GENOMIC DNA]</scope>
    <source>
        <strain evidence="14 15">DSM 27194</strain>
    </source>
</reference>
<dbReference type="GO" id="GO:0006390">
    <property type="term" value="P:mitochondrial transcription"/>
    <property type="evidence" value="ECO:0007669"/>
    <property type="project" value="TreeGrafter"/>
</dbReference>
<dbReference type="Gene3D" id="1.10.150.20">
    <property type="entry name" value="5' to 3' exonuclease, C-terminal subdomain"/>
    <property type="match status" value="1"/>
</dbReference>
<gene>
    <name evidence="14" type="primary">RPO41</name>
    <name evidence="14" type="ORF">EHS24_005522</name>
</gene>
<dbReference type="FunFam" id="1.10.150.20:FF:000041">
    <property type="entry name" value="DNA-directed RNA polymerase"/>
    <property type="match status" value="1"/>
</dbReference>
<dbReference type="InterPro" id="IPR037159">
    <property type="entry name" value="RNA_POL_N_sf"/>
</dbReference>
<evidence type="ECO:0000256" key="2">
    <source>
        <dbReference type="ARBA" id="ARBA00009493"/>
    </source>
</evidence>
<dbReference type="InterPro" id="IPR046950">
    <property type="entry name" value="DNA-dir_Rpol_C_phage-type"/>
</dbReference>
<keyword evidence="11" id="KW-0175">Coiled coil</keyword>
<dbReference type="PANTHER" id="PTHR10102">
    <property type="entry name" value="DNA-DIRECTED RNA POLYMERASE, MITOCHONDRIAL"/>
    <property type="match status" value="1"/>
</dbReference>
<dbReference type="GeneID" id="39590065"/>
<feature type="coiled-coil region" evidence="11">
    <location>
        <begin position="1237"/>
        <end position="1279"/>
    </location>
</feature>
<feature type="region of interest" description="Disordered" evidence="12">
    <location>
        <begin position="30"/>
        <end position="68"/>
    </location>
</feature>
<proteinExistence type="inferred from homology"/>
<dbReference type="EC" id="2.7.7.6" evidence="10"/>
<dbReference type="GO" id="GO:0034245">
    <property type="term" value="C:mitochondrial DNA-directed RNA polymerase complex"/>
    <property type="evidence" value="ECO:0007669"/>
    <property type="project" value="TreeGrafter"/>
</dbReference>
<dbReference type="Gene3D" id="1.10.287.280">
    <property type="match status" value="1"/>
</dbReference>
<evidence type="ECO:0000259" key="13">
    <source>
        <dbReference type="SMART" id="SM01311"/>
    </source>
</evidence>
<evidence type="ECO:0000256" key="8">
    <source>
        <dbReference type="ARBA" id="ARBA00023163"/>
    </source>
</evidence>
<keyword evidence="3 10" id="KW-0240">DNA-directed RNA polymerase</keyword>
<dbReference type="GO" id="GO:0001018">
    <property type="term" value="F:mitochondrial promoter sequence-specific DNA binding"/>
    <property type="evidence" value="ECO:0007669"/>
    <property type="project" value="TreeGrafter"/>
</dbReference>
<dbReference type="InterPro" id="IPR002092">
    <property type="entry name" value="DNA-dir_Rpol_phage-type"/>
</dbReference>
<dbReference type="SMART" id="SM01311">
    <property type="entry name" value="RPOL_N"/>
    <property type="match status" value="1"/>
</dbReference>
<keyword evidence="8 10" id="KW-0804">Transcription</keyword>
<comment type="similarity">
    <text evidence="2 10">Belongs to the phage and mitochondrial RNA polymerase family.</text>
</comment>
<comment type="catalytic activity">
    <reaction evidence="9 10">
        <text>RNA(n) + a ribonucleoside 5'-triphosphate = RNA(n+1) + diphosphate</text>
        <dbReference type="Rhea" id="RHEA:21248"/>
        <dbReference type="Rhea" id="RHEA-COMP:14527"/>
        <dbReference type="Rhea" id="RHEA-COMP:17342"/>
        <dbReference type="ChEBI" id="CHEBI:33019"/>
        <dbReference type="ChEBI" id="CHEBI:61557"/>
        <dbReference type="ChEBI" id="CHEBI:140395"/>
        <dbReference type="EC" id="2.7.7.6"/>
    </reaction>
</comment>
<dbReference type="PROSITE" id="PS00900">
    <property type="entry name" value="RNA_POL_PHAGE_1"/>
    <property type="match status" value="1"/>
</dbReference>
<dbReference type="SUPFAM" id="SSF56672">
    <property type="entry name" value="DNA/RNA polymerases"/>
    <property type="match status" value="1"/>
</dbReference>
<keyword evidence="5 10" id="KW-0548">Nucleotidyltransferase</keyword>